<sequence>MKSKFVLFLITISLLSCKESNKIERENQPTIYSLTNEDKDMNAAIEKANQTLADFNKGLSNPKAEAQALKVKFPYSDGNEHMWVGNIEFKDGKYSGILNNDPEYVTEYKSGDKVVIDPSKISDWMYLENGKLFGGYTIRVLRDQMSEEERKQFDEESGMQID</sequence>
<dbReference type="RefSeq" id="WP_379814166.1">
    <property type="nucleotide sequence ID" value="NZ_JBHUDZ010000009.1"/>
</dbReference>
<dbReference type="Proteomes" id="UP001597138">
    <property type="component" value="Unassembled WGS sequence"/>
</dbReference>
<reference evidence="3" key="1">
    <citation type="journal article" date="2019" name="Int. J. Syst. Evol. Microbiol.">
        <title>The Global Catalogue of Microorganisms (GCM) 10K type strain sequencing project: providing services to taxonomists for standard genome sequencing and annotation.</title>
        <authorList>
            <consortium name="The Broad Institute Genomics Platform"/>
            <consortium name="The Broad Institute Genome Sequencing Center for Infectious Disease"/>
            <person name="Wu L."/>
            <person name="Ma J."/>
        </authorList>
    </citation>
    <scope>NUCLEOTIDE SEQUENCE [LARGE SCALE GENOMIC DNA]</scope>
    <source>
        <strain evidence="3">CCUG 70865</strain>
    </source>
</reference>
<keyword evidence="3" id="KW-1185">Reference proteome</keyword>
<dbReference type="EMBL" id="JBHUDZ010000009">
    <property type="protein sequence ID" value="MFD1603031.1"/>
    <property type="molecule type" value="Genomic_DNA"/>
</dbReference>
<gene>
    <name evidence="2" type="ORF">ACFSC2_09825</name>
</gene>
<evidence type="ECO:0000259" key="1">
    <source>
        <dbReference type="Pfam" id="PF10077"/>
    </source>
</evidence>
<comment type="caution">
    <text evidence="2">The sequence shown here is derived from an EMBL/GenBank/DDBJ whole genome shotgun (WGS) entry which is preliminary data.</text>
</comment>
<dbReference type="InterPro" id="IPR018756">
    <property type="entry name" value="DUF2314"/>
</dbReference>
<accession>A0ABW4HCN0</accession>
<proteinExistence type="predicted"/>
<evidence type="ECO:0000313" key="3">
    <source>
        <dbReference type="Proteomes" id="UP001597138"/>
    </source>
</evidence>
<dbReference type="Pfam" id="PF10077">
    <property type="entry name" value="DUF2314"/>
    <property type="match status" value="1"/>
</dbReference>
<dbReference type="PROSITE" id="PS51257">
    <property type="entry name" value="PROKAR_LIPOPROTEIN"/>
    <property type="match status" value="1"/>
</dbReference>
<feature type="domain" description="DUF2314" evidence="1">
    <location>
        <begin position="38"/>
        <end position="160"/>
    </location>
</feature>
<protein>
    <submittedName>
        <fullName evidence="2">YegJ family protein</fullName>
    </submittedName>
</protein>
<organism evidence="2 3">
    <name type="scientific">Flavobacterium artemisiae</name>
    <dbReference type="NCBI Taxonomy" id="2126556"/>
    <lineage>
        <taxon>Bacteria</taxon>
        <taxon>Pseudomonadati</taxon>
        <taxon>Bacteroidota</taxon>
        <taxon>Flavobacteriia</taxon>
        <taxon>Flavobacteriales</taxon>
        <taxon>Flavobacteriaceae</taxon>
        <taxon>Flavobacterium</taxon>
    </lineage>
</organism>
<evidence type="ECO:0000313" key="2">
    <source>
        <dbReference type="EMBL" id="MFD1603031.1"/>
    </source>
</evidence>
<name>A0ABW4HCN0_9FLAO</name>